<evidence type="ECO:0000259" key="8">
    <source>
        <dbReference type="PROSITE" id="PS51721"/>
    </source>
</evidence>
<protein>
    <recommendedName>
        <fullName evidence="6">Nucleolar GTP-binding protein 2</fullName>
    </recommendedName>
</protein>
<accession>L1JWV3</accession>
<feature type="compositionally biased region" description="Basic residues" evidence="7">
    <location>
        <begin position="691"/>
        <end position="704"/>
    </location>
</feature>
<keyword evidence="11" id="KW-1185">Reference proteome</keyword>
<evidence type="ECO:0000256" key="2">
    <source>
        <dbReference type="ARBA" id="ARBA00004604"/>
    </source>
</evidence>
<dbReference type="OrthoDB" id="444945at2759"/>
<dbReference type="Gene3D" id="1.10.1580.10">
    <property type="match status" value="1"/>
</dbReference>
<dbReference type="RefSeq" id="XP_005839802.1">
    <property type="nucleotide sequence ID" value="XM_005839745.1"/>
</dbReference>
<feature type="compositionally biased region" description="Acidic residues" evidence="7">
    <location>
        <begin position="589"/>
        <end position="617"/>
    </location>
</feature>
<dbReference type="PaxDb" id="55529-EKX52822"/>
<dbReference type="Pfam" id="PF08153">
    <property type="entry name" value="NGP1NT"/>
    <property type="match status" value="1"/>
</dbReference>
<comment type="subcellular location">
    <subcellularLocation>
        <location evidence="2 6">Nucleus</location>
        <location evidence="2 6">Nucleolus</location>
    </subcellularLocation>
    <subcellularLocation>
        <location evidence="1">Plastid</location>
        <location evidence="1">Chloroplast</location>
    </subcellularLocation>
</comment>
<gene>
    <name evidence="9" type="ORF">GUITHDRAFT_161087</name>
</gene>
<dbReference type="PANTHER" id="PTHR11089:SF9">
    <property type="entry name" value="NUCLEOLAR GTP-BINDING PROTEIN 2"/>
    <property type="match status" value="1"/>
</dbReference>
<dbReference type="PROSITE" id="PS51721">
    <property type="entry name" value="G_CP"/>
    <property type="match status" value="1"/>
</dbReference>
<dbReference type="PANTHER" id="PTHR11089">
    <property type="entry name" value="GTP-BINDING PROTEIN-RELATED"/>
    <property type="match status" value="1"/>
</dbReference>
<feature type="compositionally biased region" description="Basic and acidic residues" evidence="7">
    <location>
        <begin position="576"/>
        <end position="588"/>
    </location>
</feature>
<feature type="compositionally biased region" description="Acidic residues" evidence="7">
    <location>
        <begin position="625"/>
        <end position="635"/>
    </location>
</feature>
<dbReference type="CDD" id="cd01858">
    <property type="entry name" value="NGP_1"/>
    <property type="match status" value="1"/>
</dbReference>
<dbReference type="InterPro" id="IPR012971">
    <property type="entry name" value="NOG2_N_dom"/>
</dbReference>
<feature type="compositionally biased region" description="Acidic residues" evidence="7">
    <location>
        <begin position="643"/>
        <end position="658"/>
    </location>
</feature>
<evidence type="ECO:0000313" key="10">
    <source>
        <dbReference type="EnsemblProtists" id="EKX52822"/>
    </source>
</evidence>
<feature type="compositionally biased region" description="Basic and acidic residues" evidence="7">
    <location>
        <begin position="486"/>
        <end position="528"/>
    </location>
</feature>
<comment type="similarity">
    <text evidence="6">Belongs to the TRAFAC class YlqF/YawG GTPase family. NOG2 subfamily.</text>
</comment>
<dbReference type="GO" id="GO:0005525">
    <property type="term" value="F:GTP binding"/>
    <property type="evidence" value="ECO:0007669"/>
    <property type="project" value="UniProtKB-KW"/>
</dbReference>
<evidence type="ECO:0000256" key="3">
    <source>
        <dbReference type="ARBA" id="ARBA00022741"/>
    </source>
</evidence>
<dbReference type="OMA" id="RTQGFNH"/>
<evidence type="ECO:0000256" key="4">
    <source>
        <dbReference type="ARBA" id="ARBA00023134"/>
    </source>
</evidence>
<dbReference type="InterPro" id="IPR050755">
    <property type="entry name" value="TRAFAC_YlqF/YawG_RiboMat"/>
</dbReference>
<keyword evidence="3 6" id="KW-0547">Nucleotide-binding</keyword>
<dbReference type="InterPro" id="IPR006073">
    <property type="entry name" value="GTP-bd"/>
</dbReference>
<feature type="region of interest" description="Disordered" evidence="7">
    <location>
        <begin position="1"/>
        <end position="63"/>
    </location>
</feature>
<keyword evidence="4 6" id="KW-0342">GTP-binding</keyword>
<dbReference type="InterPro" id="IPR030378">
    <property type="entry name" value="G_CP_dom"/>
</dbReference>
<name>L1JWV3_GUITC</name>
<comment type="function">
    <text evidence="6">GTPase that associates with pre-60S ribosomal subunits in the nucleolus and is required for their nuclear export and maturation.</text>
</comment>
<feature type="domain" description="CP-type G" evidence="8">
    <location>
        <begin position="219"/>
        <end position="381"/>
    </location>
</feature>
<dbReference type="GO" id="GO:0009507">
    <property type="term" value="C:chloroplast"/>
    <property type="evidence" value="ECO:0007669"/>
    <property type="project" value="UniProtKB-SubCell"/>
</dbReference>
<dbReference type="Gene3D" id="3.40.50.300">
    <property type="entry name" value="P-loop containing nucleotide triphosphate hydrolases"/>
    <property type="match status" value="1"/>
</dbReference>
<dbReference type="EMBL" id="JH992971">
    <property type="protein sequence ID" value="EKX52822.1"/>
    <property type="molecule type" value="Genomic_DNA"/>
</dbReference>
<feature type="region of interest" description="Disordered" evidence="7">
    <location>
        <begin position="472"/>
        <end position="780"/>
    </location>
</feature>
<keyword evidence="5 6" id="KW-0539">Nucleus</keyword>
<feature type="compositionally biased region" description="Basic residues" evidence="7">
    <location>
        <begin position="746"/>
        <end position="762"/>
    </location>
</feature>
<sequence length="780" mass="88666">MGRPHAKRAKPIMQQGPSTAQKLIAKKRGTRQLREKPRSVDDVSRTNKKDNLNHSGQRSRATVKRLLMYREKAPEVRVRPESAMRQAKVAPNRRWFGNTRVIGQNELAHFREELQNKINDPYTVLLKGKKLPMSLLTDSAKVKSVKMLDVEPFEETFSKGRKRKRPKLASADLSEMLAKADEAKEGYDENKDSNIEELHEYSEAARENIFMKGQSKRIWAELHKVIDSSDVIVQVLDVRDPMGTRCKYVETLLKGANKRHKHLVLLLNKCDLVPTWVTARWIKLLSAEYPTLAFHASINNPFGKGALIQLLRQFGVLHSDKKQISVGFFGYPNVGKSSVINTLRKKRVCKAAPMPGETKVWQYVTLFRGIYLIDCPGTVYGTKDDDMTTVMKGVVRVENIDMPSQYVPGVLAKVKKQYVARHYGLADWKDAEDFLEKLSRKFGKLLKGNEPDVETTSKMVLNDLIRGKLPWFEEPPSAPEQGFSYQKKDLRPQEVKDKEEQLKEASRPSELQEAKMAKEKAKGKKEEVLQEEEEKAAEVEEEEEAEEDDEDEEEEEEEAGRVMPVKQRLSKILCSHRYDHDDMTRGDADLPEDSDSAVDSDDLSEREEEEDGEEEDGAGGSVKGEEDEDEDEDGSGSEISLNDCEDSEQDSEVDEDAAAEAAWAEMELHAENEEEGAAPLPLKAQGVDKKKINRTLLRRRRKAAQKAEGKDKSWAGKISSKPKRHAHLSQMLDKNIDPEDCPAYGKRPKPGRHVNKKRKVGKHFYDEVDVKGKRKKKGRD</sequence>
<evidence type="ECO:0000313" key="11">
    <source>
        <dbReference type="Proteomes" id="UP000011087"/>
    </source>
</evidence>
<dbReference type="Pfam" id="PF01926">
    <property type="entry name" value="MMR_HSR1"/>
    <property type="match status" value="1"/>
</dbReference>
<dbReference type="EnsemblProtists" id="EKX52822">
    <property type="protein sequence ID" value="EKX52822"/>
    <property type="gene ID" value="GUITHDRAFT_161087"/>
</dbReference>
<dbReference type="HOGENOM" id="CLU_011106_4_1_1"/>
<evidence type="ECO:0000313" key="9">
    <source>
        <dbReference type="EMBL" id="EKX52822.1"/>
    </source>
</evidence>
<dbReference type="SUPFAM" id="SSF52540">
    <property type="entry name" value="P-loop containing nucleoside triphosphate hydrolases"/>
    <property type="match status" value="1"/>
</dbReference>
<feature type="compositionally biased region" description="Acidic residues" evidence="7">
    <location>
        <begin position="529"/>
        <end position="558"/>
    </location>
</feature>
<feature type="compositionally biased region" description="Basic residues" evidence="7">
    <location>
        <begin position="1"/>
        <end position="10"/>
    </location>
</feature>
<dbReference type="STRING" id="905079.L1JWV3"/>
<evidence type="ECO:0000256" key="6">
    <source>
        <dbReference type="RuleBase" id="RU364023"/>
    </source>
</evidence>
<evidence type="ECO:0000256" key="5">
    <source>
        <dbReference type="ARBA" id="ARBA00023242"/>
    </source>
</evidence>
<feature type="compositionally biased region" description="Basic and acidic residues" evidence="7">
    <location>
        <begin position="32"/>
        <end position="52"/>
    </location>
</feature>
<proteinExistence type="inferred from homology"/>
<dbReference type="InterPro" id="IPR024929">
    <property type="entry name" value="GNL2_CP_dom"/>
</dbReference>
<feature type="compositionally biased region" description="Basic and acidic residues" evidence="7">
    <location>
        <begin position="705"/>
        <end position="714"/>
    </location>
</feature>
<dbReference type="InterPro" id="IPR027417">
    <property type="entry name" value="P-loop_NTPase"/>
</dbReference>
<reference evidence="10" key="3">
    <citation type="submission" date="2016-03" db="UniProtKB">
        <authorList>
            <consortium name="EnsemblProtists"/>
        </authorList>
    </citation>
    <scope>IDENTIFICATION</scope>
</reference>
<dbReference type="PRINTS" id="PR00326">
    <property type="entry name" value="GTP1OBG"/>
</dbReference>
<organism evidence="9">
    <name type="scientific">Guillardia theta (strain CCMP2712)</name>
    <name type="common">Cryptophyte</name>
    <dbReference type="NCBI Taxonomy" id="905079"/>
    <lineage>
        <taxon>Eukaryota</taxon>
        <taxon>Cryptophyceae</taxon>
        <taxon>Pyrenomonadales</taxon>
        <taxon>Geminigeraceae</taxon>
        <taxon>Guillardia</taxon>
    </lineage>
</organism>
<reference evidence="11" key="2">
    <citation type="submission" date="2012-11" db="EMBL/GenBank/DDBJ databases">
        <authorList>
            <person name="Kuo A."/>
            <person name="Curtis B.A."/>
            <person name="Tanifuji G."/>
            <person name="Burki F."/>
            <person name="Gruber A."/>
            <person name="Irimia M."/>
            <person name="Maruyama S."/>
            <person name="Arias M.C."/>
            <person name="Ball S.G."/>
            <person name="Gile G.H."/>
            <person name="Hirakawa Y."/>
            <person name="Hopkins J.F."/>
            <person name="Rensing S.A."/>
            <person name="Schmutz J."/>
            <person name="Symeonidi A."/>
            <person name="Elias M."/>
            <person name="Eveleigh R.J."/>
            <person name="Herman E.K."/>
            <person name="Klute M.J."/>
            <person name="Nakayama T."/>
            <person name="Obornik M."/>
            <person name="Reyes-Prieto A."/>
            <person name="Armbrust E.V."/>
            <person name="Aves S.J."/>
            <person name="Beiko R.G."/>
            <person name="Coutinho P."/>
            <person name="Dacks J.B."/>
            <person name="Durnford D.G."/>
            <person name="Fast N.M."/>
            <person name="Green B.R."/>
            <person name="Grisdale C."/>
            <person name="Hempe F."/>
            <person name="Henrissat B."/>
            <person name="Hoppner M.P."/>
            <person name="Ishida K.-I."/>
            <person name="Kim E."/>
            <person name="Koreny L."/>
            <person name="Kroth P.G."/>
            <person name="Liu Y."/>
            <person name="Malik S.-B."/>
            <person name="Maier U.G."/>
            <person name="McRose D."/>
            <person name="Mock T."/>
            <person name="Neilson J.A."/>
            <person name="Onodera N.T."/>
            <person name="Poole A.M."/>
            <person name="Pritham E.J."/>
            <person name="Richards T.A."/>
            <person name="Rocap G."/>
            <person name="Roy S.W."/>
            <person name="Sarai C."/>
            <person name="Schaack S."/>
            <person name="Shirato S."/>
            <person name="Slamovits C.H."/>
            <person name="Spencer D.F."/>
            <person name="Suzuki S."/>
            <person name="Worden A.Z."/>
            <person name="Zauner S."/>
            <person name="Barry K."/>
            <person name="Bell C."/>
            <person name="Bharti A.K."/>
            <person name="Crow J.A."/>
            <person name="Grimwood J."/>
            <person name="Kramer R."/>
            <person name="Lindquist E."/>
            <person name="Lucas S."/>
            <person name="Salamov A."/>
            <person name="McFadden G.I."/>
            <person name="Lane C.E."/>
            <person name="Keeling P.J."/>
            <person name="Gray M.W."/>
            <person name="Grigoriev I.V."/>
            <person name="Archibald J.M."/>
        </authorList>
    </citation>
    <scope>NUCLEOTIDE SEQUENCE</scope>
    <source>
        <strain evidence="11">CCMP2712</strain>
    </source>
</reference>
<dbReference type="AlphaFoldDB" id="L1JWV3"/>
<evidence type="ECO:0000256" key="1">
    <source>
        <dbReference type="ARBA" id="ARBA00004229"/>
    </source>
</evidence>
<dbReference type="GeneID" id="17309739"/>
<reference evidence="9 11" key="1">
    <citation type="journal article" date="2012" name="Nature">
        <title>Algal genomes reveal evolutionary mosaicism and the fate of nucleomorphs.</title>
        <authorList>
            <consortium name="DOE Joint Genome Institute"/>
            <person name="Curtis B.A."/>
            <person name="Tanifuji G."/>
            <person name="Burki F."/>
            <person name="Gruber A."/>
            <person name="Irimia M."/>
            <person name="Maruyama S."/>
            <person name="Arias M.C."/>
            <person name="Ball S.G."/>
            <person name="Gile G.H."/>
            <person name="Hirakawa Y."/>
            <person name="Hopkins J.F."/>
            <person name="Kuo A."/>
            <person name="Rensing S.A."/>
            <person name="Schmutz J."/>
            <person name="Symeonidi A."/>
            <person name="Elias M."/>
            <person name="Eveleigh R.J."/>
            <person name="Herman E.K."/>
            <person name="Klute M.J."/>
            <person name="Nakayama T."/>
            <person name="Obornik M."/>
            <person name="Reyes-Prieto A."/>
            <person name="Armbrust E.V."/>
            <person name="Aves S.J."/>
            <person name="Beiko R.G."/>
            <person name="Coutinho P."/>
            <person name="Dacks J.B."/>
            <person name="Durnford D.G."/>
            <person name="Fast N.M."/>
            <person name="Green B.R."/>
            <person name="Grisdale C.J."/>
            <person name="Hempel F."/>
            <person name="Henrissat B."/>
            <person name="Hoppner M.P."/>
            <person name="Ishida K."/>
            <person name="Kim E."/>
            <person name="Koreny L."/>
            <person name="Kroth P.G."/>
            <person name="Liu Y."/>
            <person name="Malik S.B."/>
            <person name="Maier U.G."/>
            <person name="McRose D."/>
            <person name="Mock T."/>
            <person name="Neilson J.A."/>
            <person name="Onodera N.T."/>
            <person name="Poole A.M."/>
            <person name="Pritham E.J."/>
            <person name="Richards T.A."/>
            <person name="Rocap G."/>
            <person name="Roy S.W."/>
            <person name="Sarai C."/>
            <person name="Schaack S."/>
            <person name="Shirato S."/>
            <person name="Slamovits C.H."/>
            <person name="Spencer D.F."/>
            <person name="Suzuki S."/>
            <person name="Worden A.Z."/>
            <person name="Zauner S."/>
            <person name="Barry K."/>
            <person name="Bell C."/>
            <person name="Bharti A.K."/>
            <person name="Crow J.A."/>
            <person name="Grimwood J."/>
            <person name="Kramer R."/>
            <person name="Lindquist E."/>
            <person name="Lucas S."/>
            <person name="Salamov A."/>
            <person name="McFadden G.I."/>
            <person name="Lane C.E."/>
            <person name="Keeling P.J."/>
            <person name="Gray M.W."/>
            <person name="Grigoriev I.V."/>
            <person name="Archibald J.M."/>
        </authorList>
    </citation>
    <scope>NUCLEOTIDE SEQUENCE</scope>
    <source>
        <strain evidence="9 11">CCMP2712</strain>
    </source>
</reference>
<dbReference type="GO" id="GO:0005730">
    <property type="term" value="C:nucleolus"/>
    <property type="evidence" value="ECO:0007669"/>
    <property type="project" value="UniProtKB-SubCell"/>
</dbReference>
<dbReference type="eggNOG" id="KOG2423">
    <property type="taxonomic scope" value="Eukaryota"/>
</dbReference>
<dbReference type="Proteomes" id="UP000011087">
    <property type="component" value="Unassembled WGS sequence"/>
</dbReference>
<dbReference type="KEGG" id="gtt:GUITHDRAFT_161087"/>
<dbReference type="InterPro" id="IPR023179">
    <property type="entry name" value="GTP-bd_ortho_bundle_sf"/>
</dbReference>
<dbReference type="FunFam" id="3.40.50.300:FF:000559">
    <property type="entry name" value="Nuclear/nucleolar GTPase 2"/>
    <property type="match status" value="1"/>
</dbReference>
<evidence type="ECO:0000256" key="7">
    <source>
        <dbReference type="SAM" id="MobiDB-lite"/>
    </source>
</evidence>